<proteinExistence type="predicted"/>
<keyword evidence="3" id="KW-1185">Reference proteome</keyword>
<organism evidence="2 3">
    <name type="scientific">Adhaeribacter soli</name>
    <dbReference type="NCBI Taxonomy" id="2607655"/>
    <lineage>
        <taxon>Bacteria</taxon>
        <taxon>Pseudomonadati</taxon>
        <taxon>Bacteroidota</taxon>
        <taxon>Cytophagia</taxon>
        <taxon>Cytophagales</taxon>
        <taxon>Hymenobacteraceae</taxon>
        <taxon>Adhaeribacter</taxon>
    </lineage>
</organism>
<name>A0A5N1ITU7_9BACT</name>
<feature type="domain" description="Copper-binding protein MbnP-like" evidence="1">
    <location>
        <begin position="34"/>
        <end position="230"/>
    </location>
</feature>
<dbReference type="Pfam" id="PF20243">
    <property type="entry name" value="MbnP"/>
    <property type="match status" value="1"/>
</dbReference>
<accession>A0A5N1ITU7</accession>
<sequence length="261" mass="29169">MKNKLRLSYLILLSGLGLLSCKKDKVKPAEAKQGSMEVHFDSRRSLTEDFVVNKNYLNANNDSVSFSTFKYFISNVELVRPDGTTFAEPNSYHLIAAANTPASETFTIANIPDGNYSKIRFRVGVDQARNSSTATPVGDLDKDHDMTWDWNTGYTFVFAIGKFKSAPASATFLDFTYQIGKDAQYRTVELAFPSETPTAQIDEMHKPKMHLHANIFDIFGGPNVIDVKANSNSNLPQFSTVAPKIADNYAQMFRIDHIHAH</sequence>
<dbReference type="AlphaFoldDB" id="A0A5N1ITU7"/>
<dbReference type="PROSITE" id="PS51257">
    <property type="entry name" value="PROKAR_LIPOPROTEIN"/>
    <property type="match status" value="1"/>
</dbReference>
<reference evidence="2 3" key="1">
    <citation type="submission" date="2019-09" db="EMBL/GenBank/DDBJ databases">
        <title>Genome sequence of Adhaeribacter sp. M2.</title>
        <authorList>
            <person name="Srinivasan S."/>
        </authorList>
    </citation>
    <scope>NUCLEOTIDE SEQUENCE [LARGE SCALE GENOMIC DNA]</scope>
    <source>
        <strain evidence="2 3">M2</strain>
    </source>
</reference>
<evidence type="ECO:0000259" key="1">
    <source>
        <dbReference type="Pfam" id="PF20243"/>
    </source>
</evidence>
<gene>
    <name evidence="2" type="ORF">F0P94_10090</name>
</gene>
<evidence type="ECO:0000313" key="2">
    <source>
        <dbReference type="EMBL" id="KAA9333595.1"/>
    </source>
</evidence>
<comment type="caution">
    <text evidence="2">The sequence shown here is derived from an EMBL/GenBank/DDBJ whole genome shotgun (WGS) entry which is preliminary data.</text>
</comment>
<dbReference type="EMBL" id="VTWT01000005">
    <property type="protein sequence ID" value="KAA9333595.1"/>
    <property type="molecule type" value="Genomic_DNA"/>
</dbReference>
<evidence type="ECO:0000313" key="3">
    <source>
        <dbReference type="Proteomes" id="UP000326570"/>
    </source>
</evidence>
<dbReference type="InterPro" id="IPR046863">
    <property type="entry name" value="MbnP-like_dom"/>
</dbReference>
<protein>
    <recommendedName>
        <fullName evidence="1">Copper-binding protein MbnP-like domain-containing protein</fullName>
    </recommendedName>
</protein>
<dbReference type="RefSeq" id="WP_150903762.1">
    <property type="nucleotide sequence ID" value="NZ_VTWT01000005.1"/>
</dbReference>
<dbReference type="Proteomes" id="UP000326570">
    <property type="component" value="Unassembled WGS sequence"/>
</dbReference>